<accession>A0A6A4SVJ4</accession>
<evidence type="ECO:0000256" key="1">
    <source>
        <dbReference type="SAM" id="Phobius"/>
    </source>
</evidence>
<comment type="caution">
    <text evidence="2">The sequence shown here is derived from an EMBL/GenBank/DDBJ whole genome shotgun (WGS) entry which is preliminary data.</text>
</comment>
<dbReference type="EMBL" id="VEVO01000012">
    <property type="protein sequence ID" value="KAF0034102.1"/>
    <property type="molecule type" value="Genomic_DNA"/>
</dbReference>
<feature type="transmembrane region" description="Helical" evidence="1">
    <location>
        <begin position="46"/>
        <end position="66"/>
    </location>
</feature>
<dbReference type="AlphaFoldDB" id="A0A6A4SVJ4"/>
<name>A0A6A4SVJ4_SCOMX</name>
<evidence type="ECO:0000313" key="2">
    <source>
        <dbReference type="EMBL" id="KAF0034102.1"/>
    </source>
</evidence>
<proteinExistence type="predicted"/>
<sequence>MGRLPLSDALLRTRVIRWRVRTLRRISVLTVGGLAVKPSRKLGSFYIYYPVAAICNYGNAVARQLVRKEREKRTRK</sequence>
<keyword evidence="1" id="KW-0472">Membrane</keyword>
<keyword evidence="1" id="KW-1133">Transmembrane helix</keyword>
<evidence type="ECO:0000313" key="3">
    <source>
        <dbReference type="Proteomes" id="UP000438429"/>
    </source>
</evidence>
<dbReference type="Proteomes" id="UP000438429">
    <property type="component" value="Unassembled WGS sequence"/>
</dbReference>
<protein>
    <submittedName>
        <fullName evidence="2">Uncharacterized protein</fullName>
    </submittedName>
</protein>
<keyword evidence="1" id="KW-0812">Transmembrane</keyword>
<organism evidence="2 3">
    <name type="scientific">Scophthalmus maximus</name>
    <name type="common">Turbot</name>
    <name type="synonym">Psetta maxima</name>
    <dbReference type="NCBI Taxonomy" id="52904"/>
    <lineage>
        <taxon>Eukaryota</taxon>
        <taxon>Metazoa</taxon>
        <taxon>Chordata</taxon>
        <taxon>Craniata</taxon>
        <taxon>Vertebrata</taxon>
        <taxon>Euteleostomi</taxon>
        <taxon>Actinopterygii</taxon>
        <taxon>Neopterygii</taxon>
        <taxon>Teleostei</taxon>
        <taxon>Neoteleostei</taxon>
        <taxon>Acanthomorphata</taxon>
        <taxon>Carangaria</taxon>
        <taxon>Pleuronectiformes</taxon>
        <taxon>Pleuronectoidei</taxon>
        <taxon>Scophthalmidae</taxon>
        <taxon>Scophthalmus</taxon>
    </lineage>
</organism>
<reference evidence="2 3" key="1">
    <citation type="submission" date="2019-06" db="EMBL/GenBank/DDBJ databases">
        <title>Draft genomes of female and male turbot (Scophthalmus maximus).</title>
        <authorList>
            <person name="Xu H."/>
            <person name="Xu X.-W."/>
            <person name="Shao C."/>
            <person name="Chen S."/>
        </authorList>
    </citation>
    <scope>NUCLEOTIDE SEQUENCE [LARGE SCALE GENOMIC DNA]</scope>
    <source>
        <strain evidence="2">Ysfricsl-2016a</strain>
        <tissue evidence="2">Blood</tissue>
    </source>
</reference>
<gene>
    <name evidence="2" type="ORF">F2P81_014168</name>
</gene>